<dbReference type="PANTHER" id="PTHR21087:SF16">
    <property type="entry name" value="SHIKIMATE KINASE 1, CHLOROPLASTIC"/>
    <property type="match status" value="1"/>
</dbReference>
<reference evidence="13" key="1">
    <citation type="submission" date="2014-12" db="EMBL/GenBank/DDBJ databases">
        <authorList>
            <person name="Salcher M.M."/>
        </authorList>
    </citation>
    <scope>NUCLEOTIDE SEQUENCE [LARGE SCALE GENOMIC DNA]</scope>
    <source>
        <strain evidence="13">MMS-10A-171</strain>
    </source>
</reference>
<dbReference type="PANTHER" id="PTHR21087">
    <property type="entry name" value="SHIKIMATE KINASE"/>
    <property type="match status" value="1"/>
</dbReference>
<dbReference type="CDD" id="cd00464">
    <property type="entry name" value="SK"/>
    <property type="match status" value="1"/>
</dbReference>
<comment type="similarity">
    <text evidence="2 11">Belongs to the shikimate kinase family.</text>
</comment>
<name>A0A0D6EWR5_9PROT</name>
<evidence type="ECO:0000313" key="12">
    <source>
        <dbReference type="EMBL" id="CEZ20165.1"/>
    </source>
</evidence>
<dbReference type="Pfam" id="PF01202">
    <property type="entry name" value="SKI"/>
    <property type="match status" value="1"/>
</dbReference>
<keyword evidence="11" id="KW-0963">Cytoplasm</keyword>
<protein>
    <recommendedName>
        <fullName evidence="3 11">Shikimate kinase</fullName>
        <shortName evidence="11">SK</shortName>
        <ecNumber evidence="3 11">2.7.1.71</ecNumber>
    </recommendedName>
</protein>
<feature type="binding site" evidence="11">
    <location>
        <position position="121"/>
    </location>
    <ligand>
        <name>ATP</name>
        <dbReference type="ChEBI" id="CHEBI:30616"/>
    </ligand>
</feature>
<dbReference type="InterPro" id="IPR023000">
    <property type="entry name" value="Shikimate_kinase_CS"/>
</dbReference>
<dbReference type="PROSITE" id="PS01128">
    <property type="entry name" value="SHIKIMATE_KINASE"/>
    <property type="match status" value="1"/>
</dbReference>
<dbReference type="OrthoDB" id="9800332at2"/>
<dbReference type="GO" id="GO:0000287">
    <property type="term" value="F:magnesium ion binding"/>
    <property type="evidence" value="ECO:0007669"/>
    <property type="project" value="UniProtKB-UniRule"/>
</dbReference>
<dbReference type="GeneID" id="99990600"/>
<comment type="pathway">
    <text evidence="1 11">Metabolic intermediate biosynthesis; chorismate biosynthesis; chorismate from D-erythrose 4-phosphate and phosphoenolpyruvate: step 5/7.</text>
</comment>
<dbReference type="HOGENOM" id="CLU_057607_2_2_4"/>
<evidence type="ECO:0000256" key="7">
    <source>
        <dbReference type="ARBA" id="ARBA00022777"/>
    </source>
</evidence>
<keyword evidence="11" id="KW-0479">Metal-binding</keyword>
<dbReference type="HAMAP" id="MF_00109">
    <property type="entry name" value="Shikimate_kinase"/>
    <property type="match status" value="1"/>
</dbReference>
<organism evidence="12 13">
    <name type="scientific">Candidatus Methylopumilus planktonicus</name>
    <dbReference type="NCBI Taxonomy" id="1581557"/>
    <lineage>
        <taxon>Bacteria</taxon>
        <taxon>Pseudomonadati</taxon>
        <taxon>Pseudomonadota</taxon>
        <taxon>Betaproteobacteria</taxon>
        <taxon>Nitrosomonadales</taxon>
        <taxon>Methylophilaceae</taxon>
        <taxon>Candidatus Methylopumilus</taxon>
    </lineage>
</organism>
<evidence type="ECO:0000256" key="11">
    <source>
        <dbReference type="HAMAP-Rule" id="MF_00109"/>
    </source>
</evidence>
<dbReference type="AlphaFoldDB" id="A0A0D6EWR5"/>
<evidence type="ECO:0000256" key="8">
    <source>
        <dbReference type="ARBA" id="ARBA00022840"/>
    </source>
</evidence>
<feature type="binding site" evidence="11">
    <location>
        <position position="61"/>
    </location>
    <ligand>
        <name>substrate</name>
    </ligand>
</feature>
<evidence type="ECO:0000256" key="4">
    <source>
        <dbReference type="ARBA" id="ARBA00022605"/>
    </source>
</evidence>
<dbReference type="RefSeq" id="WP_046488919.1">
    <property type="nucleotide sequence ID" value="NZ_CP040979.1"/>
</dbReference>
<dbReference type="PRINTS" id="PR01100">
    <property type="entry name" value="SHIKIMTKNASE"/>
</dbReference>
<evidence type="ECO:0000313" key="13">
    <source>
        <dbReference type="Proteomes" id="UP000064007"/>
    </source>
</evidence>
<feature type="binding site" evidence="11">
    <location>
        <position position="140"/>
    </location>
    <ligand>
        <name>substrate</name>
    </ligand>
</feature>
<dbReference type="InterPro" id="IPR031322">
    <property type="entry name" value="Shikimate/glucono_kinase"/>
</dbReference>
<sequence>MATINDNIFFVGLMGAGKTTIGKLLAKKLKKTFYDTDHEIEKKLGVKVAVIFELEGEEGFRKRETQMIDELSSKKDIILATGGGAVLSAENRALLKERGKVIYLNAKPQHLAKRMAYDKDRPLLQQGNMLDTLNQLYKDRHPLYLNVASFVVDTGQQKTQTIIHKIESLLS</sequence>
<dbReference type="GO" id="GO:0005524">
    <property type="term" value="F:ATP binding"/>
    <property type="evidence" value="ECO:0007669"/>
    <property type="project" value="UniProtKB-UniRule"/>
</dbReference>
<feature type="binding site" evidence="11">
    <location>
        <position position="83"/>
    </location>
    <ligand>
        <name>substrate</name>
    </ligand>
</feature>
<comment type="subcellular location">
    <subcellularLocation>
        <location evidence="11">Cytoplasm</location>
    </subcellularLocation>
</comment>
<comment type="subunit">
    <text evidence="11">Monomer.</text>
</comment>
<dbReference type="UniPathway" id="UPA00053">
    <property type="reaction ID" value="UER00088"/>
</dbReference>
<dbReference type="Proteomes" id="UP000064007">
    <property type="component" value="Chromosome 1"/>
</dbReference>
<dbReference type="KEGG" id="mbat:BN1208_1285"/>
<evidence type="ECO:0000256" key="3">
    <source>
        <dbReference type="ARBA" id="ARBA00012154"/>
    </source>
</evidence>
<evidence type="ECO:0000256" key="6">
    <source>
        <dbReference type="ARBA" id="ARBA00022741"/>
    </source>
</evidence>
<dbReference type="InterPro" id="IPR000623">
    <property type="entry name" value="Shikimate_kinase/TSH1"/>
</dbReference>
<dbReference type="GO" id="GO:0009073">
    <property type="term" value="P:aromatic amino acid family biosynthetic process"/>
    <property type="evidence" value="ECO:0007669"/>
    <property type="project" value="UniProtKB-KW"/>
</dbReference>
<keyword evidence="4 11" id="KW-0028">Amino-acid biosynthesis</keyword>
<evidence type="ECO:0000256" key="9">
    <source>
        <dbReference type="ARBA" id="ARBA00023141"/>
    </source>
</evidence>
<keyword evidence="8 11" id="KW-0067">ATP-binding</keyword>
<keyword evidence="5 11" id="KW-0808">Transferase</keyword>
<evidence type="ECO:0000256" key="2">
    <source>
        <dbReference type="ARBA" id="ARBA00006997"/>
    </source>
</evidence>
<feature type="binding site" evidence="11">
    <location>
        <position position="19"/>
    </location>
    <ligand>
        <name>Mg(2+)</name>
        <dbReference type="ChEBI" id="CHEBI:18420"/>
    </ligand>
</feature>
<keyword evidence="13" id="KW-1185">Reference proteome</keyword>
<accession>A0A0D6EWR5</accession>
<dbReference type="Gene3D" id="3.40.50.300">
    <property type="entry name" value="P-loop containing nucleotide triphosphate hydrolases"/>
    <property type="match status" value="1"/>
</dbReference>
<keyword evidence="7 11" id="KW-0418">Kinase</keyword>
<dbReference type="InterPro" id="IPR027417">
    <property type="entry name" value="P-loop_NTPase"/>
</dbReference>
<comment type="catalytic activity">
    <reaction evidence="10 11">
        <text>shikimate + ATP = 3-phosphoshikimate + ADP + H(+)</text>
        <dbReference type="Rhea" id="RHEA:13121"/>
        <dbReference type="ChEBI" id="CHEBI:15378"/>
        <dbReference type="ChEBI" id="CHEBI:30616"/>
        <dbReference type="ChEBI" id="CHEBI:36208"/>
        <dbReference type="ChEBI" id="CHEBI:145989"/>
        <dbReference type="ChEBI" id="CHEBI:456216"/>
        <dbReference type="EC" id="2.7.1.71"/>
    </reaction>
</comment>
<feature type="binding site" evidence="11">
    <location>
        <position position="157"/>
    </location>
    <ligand>
        <name>ATP</name>
        <dbReference type="ChEBI" id="CHEBI:30616"/>
    </ligand>
</feature>
<feature type="binding site" evidence="11">
    <location>
        <position position="37"/>
    </location>
    <ligand>
        <name>substrate</name>
    </ligand>
</feature>
<feature type="binding site" evidence="11">
    <location>
        <begin position="15"/>
        <end position="20"/>
    </location>
    <ligand>
        <name>ATP</name>
        <dbReference type="ChEBI" id="CHEBI:30616"/>
    </ligand>
</feature>
<comment type="cofactor">
    <cofactor evidence="11">
        <name>Mg(2+)</name>
        <dbReference type="ChEBI" id="CHEBI:18420"/>
    </cofactor>
    <text evidence="11">Binds 1 Mg(2+) ion per subunit.</text>
</comment>
<dbReference type="GO" id="GO:0004765">
    <property type="term" value="F:shikimate kinase activity"/>
    <property type="evidence" value="ECO:0007669"/>
    <property type="project" value="UniProtKB-UniRule"/>
</dbReference>
<evidence type="ECO:0000256" key="1">
    <source>
        <dbReference type="ARBA" id="ARBA00004842"/>
    </source>
</evidence>
<dbReference type="EMBL" id="LN827929">
    <property type="protein sequence ID" value="CEZ20165.1"/>
    <property type="molecule type" value="Genomic_DNA"/>
</dbReference>
<keyword evidence="6 11" id="KW-0547">Nucleotide-binding</keyword>
<evidence type="ECO:0000256" key="5">
    <source>
        <dbReference type="ARBA" id="ARBA00022679"/>
    </source>
</evidence>
<dbReference type="SUPFAM" id="SSF52540">
    <property type="entry name" value="P-loop containing nucleoside triphosphate hydrolases"/>
    <property type="match status" value="1"/>
</dbReference>
<keyword evidence="9 11" id="KW-0057">Aromatic amino acid biosynthesis</keyword>
<proteinExistence type="inferred from homology"/>
<dbReference type="GO" id="GO:0009423">
    <property type="term" value="P:chorismate biosynthetic process"/>
    <property type="evidence" value="ECO:0007669"/>
    <property type="project" value="UniProtKB-UniRule"/>
</dbReference>
<dbReference type="GO" id="GO:0005829">
    <property type="term" value="C:cytosol"/>
    <property type="evidence" value="ECO:0007669"/>
    <property type="project" value="TreeGrafter"/>
</dbReference>
<evidence type="ECO:0000256" key="10">
    <source>
        <dbReference type="ARBA" id="ARBA00048567"/>
    </source>
</evidence>
<dbReference type="GO" id="GO:0008652">
    <property type="term" value="P:amino acid biosynthetic process"/>
    <property type="evidence" value="ECO:0007669"/>
    <property type="project" value="UniProtKB-KW"/>
</dbReference>
<gene>
    <name evidence="11 12" type="primary">aroK</name>
    <name evidence="12" type="ORF">BN1208_1285</name>
</gene>
<dbReference type="EC" id="2.7.1.71" evidence="3 11"/>
<comment type="function">
    <text evidence="11">Catalyzes the specific phosphorylation of the 3-hydroxyl group of shikimic acid using ATP as a cosubstrate.</text>
</comment>
<keyword evidence="11" id="KW-0460">Magnesium</keyword>
<dbReference type="STRING" id="1581557.BN1208_1285"/>